<sequence>MYSIIKYLRGIDLTQFTSWFNVISPARLFSEQCPSFIDSTQAKEVGPKSSSVMSTSMMPTTLQQLDTIYVSSSATHITLSIYMLGLAFSPFLIAARSETWAHDCQPLPDWIWGASCSIKVRAGRDILLRPVYSYSRCLAHMPDPSRHVPSRRARALSCNCDLCPIYRPRAGVLWVASWRITCRGRGCSGSCLYLTRSSFWWASSLSRRRTRRCGGFLLGQVMLAYLLDEFKHAASANAAASMLSSIICFVFSIFAPSMYNALGYI</sequence>
<evidence type="ECO:0000256" key="1">
    <source>
        <dbReference type="SAM" id="Phobius"/>
    </source>
</evidence>
<dbReference type="EMBL" id="CP023324">
    <property type="protein sequence ID" value="ATY63076.1"/>
    <property type="molecule type" value="Genomic_DNA"/>
</dbReference>
<feature type="transmembrane region" description="Helical" evidence="1">
    <location>
        <begin position="239"/>
        <end position="262"/>
    </location>
</feature>
<gene>
    <name evidence="2" type="ORF">A9K55_007592</name>
</gene>
<proteinExistence type="predicted"/>
<keyword evidence="1" id="KW-1133">Transmembrane helix</keyword>
<evidence type="ECO:0000313" key="3">
    <source>
        <dbReference type="Proteomes" id="UP000323067"/>
    </source>
</evidence>
<dbReference type="Proteomes" id="UP000323067">
    <property type="component" value="Chromosome vii"/>
</dbReference>
<accession>A0A2H4SIY7</accession>
<keyword evidence="1" id="KW-0812">Transmembrane</keyword>
<reference evidence="2 3" key="1">
    <citation type="journal article" date="2017" name="BMC Genomics">
        <title>Chromosome level assembly and secondary metabolite potential of the parasitic fungus Cordyceps militaris.</title>
        <authorList>
            <person name="Kramer G.J."/>
            <person name="Nodwell J.R."/>
        </authorList>
    </citation>
    <scope>NUCLEOTIDE SEQUENCE [LARGE SCALE GENOMIC DNA]</scope>
    <source>
        <strain evidence="2 3">ATCC 34164</strain>
    </source>
</reference>
<organism evidence="2 3">
    <name type="scientific">Cordyceps militaris</name>
    <name type="common">Caterpillar fungus</name>
    <name type="synonym">Clavaria militaris</name>
    <dbReference type="NCBI Taxonomy" id="73501"/>
    <lineage>
        <taxon>Eukaryota</taxon>
        <taxon>Fungi</taxon>
        <taxon>Dikarya</taxon>
        <taxon>Ascomycota</taxon>
        <taxon>Pezizomycotina</taxon>
        <taxon>Sordariomycetes</taxon>
        <taxon>Hypocreomycetidae</taxon>
        <taxon>Hypocreales</taxon>
        <taxon>Cordycipitaceae</taxon>
        <taxon>Cordyceps</taxon>
    </lineage>
</organism>
<dbReference type="AlphaFoldDB" id="A0A2H4SIY7"/>
<evidence type="ECO:0000313" key="2">
    <source>
        <dbReference type="EMBL" id="ATY63076.1"/>
    </source>
</evidence>
<keyword evidence="1" id="KW-0472">Membrane</keyword>
<feature type="transmembrane region" description="Helical" evidence="1">
    <location>
        <begin position="210"/>
        <end position="227"/>
    </location>
</feature>
<protein>
    <submittedName>
        <fullName evidence="2">Mfs multidrug transporter</fullName>
    </submittedName>
</protein>
<name>A0A2H4SIY7_CORMI</name>
<dbReference type="VEuPathDB" id="FungiDB:A9K55_007592"/>